<dbReference type="PANTHER" id="PTHR24096:SF149">
    <property type="entry name" value="AMP-BINDING DOMAIN-CONTAINING PROTEIN-RELATED"/>
    <property type="match status" value="1"/>
</dbReference>
<gene>
    <name evidence="5" type="ORF">ACM01_01540</name>
</gene>
<dbReference type="Gene3D" id="3.40.50.12780">
    <property type="entry name" value="N-terminal domain of ligase-like"/>
    <property type="match status" value="1"/>
</dbReference>
<dbReference type="InterPro" id="IPR011008">
    <property type="entry name" value="Dimeric_a/b-barrel"/>
</dbReference>
<dbReference type="PATRIC" id="fig|1938.3.peg.3343"/>
<feature type="domain" description="ABM" evidence="4">
    <location>
        <begin position="523"/>
        <end position="613"/>
    </location>
</feature>
<dbReference type="InterPro" id="IPR000873">
    <property type="entry name" value="AMP-dep_synth/lig_dom"/>
</dbReference>
<keyword evidence="2" id="KW-0436">Ligase</keyword>
<dbReference type="RefSeq" id="WP_048579127.1">
    <property type="nucleotide sequence ID" value="NZ_LFNT01000001.1"/>
</dbReference>
<evidence type="ECO:0000256" key="3">
    <source>
        <dbReference type="SAM" id="MobiDB-lite"/>
    </source>
</evidence>
<proteinExistence type="inferred from homology"/>
<dbReference type="GO" id="GO:0016405">
    <property type="term" value="F:CoA-ligase activity"/>
    <property type="evidence" value="ECO:0007669"/>
    <property type="project" value="TreeGrafter"/>
</dbReference>
<dbReference type="SUPFAM" id="SSF54909">
    <property type="entry name" value="Dimeric alpha+beta barrel"/>
    <property type="match status" value="1"/>
</dbReference>
<dbReference type="SUPFAM" id="SSF56801">
    <property type="entry name" value="Acetyl-CoA synthetase-like"/>
    <property type="match status" value="1"/>
</dbReference>
<dbReference type="InterPro" id="IPR007138">
    <property type="entry name" value="ABM_dom"/>
</dbReference>
<dbReference type="InterPro" id="IPR025110">
    <property type="entry name" value="AMP-bd_C"/>
</dbReference>
<organism evidence="5 6">
    <name type="scientific">Streptomyces viridochromogenes</name>
    <dbReference type="NCBI Taxonomy" id="1938"/>
    <lineage>
        <taxon>Bacteria</taxon>
        <taxon>Bacillati</taxon>
        <taxon>Actinomycetota</taxon>
        <taxon>Actinomycetes</taxon>
        <taxon>Kitasatosporales</taxon>
        <taxon>Streptomycetaceae</taxon>
        <taxon>Streptomyces</taxon>
    </lineage>
</organism>
<protein>
    <recommendedName>
        <fullName evidence="4">ABM domain-containing protein</fullName>
    </recommendedName>
</protein>
<evidence type="ECO:0000256" key="1">
    <source>
        <dbReference type="ARBA" id="ARBA00006432"/>
    </source>
</evidence>
<dbReference type="EMBL" id="LFNT01000001">
    <property type="protein sequence ID" value="KMS77335.1"/>
    <property type="molecule type" value="Genomic_DNA"/>
</dbReference>
<comment type="caution">
    <text evidence="5">The sequence shown here is derived from an EMBL/GenBank/DDBJ whole genome shotgun (WGS) entry which is preliminary data.</text>
</comment>
<dbReference type="OrthoDB" id="3465883at2"/>
<accession>A0A0J8CH54</accession>
<dbReference type="InterPro" id="IPR020845">
    <property type="entry name" value="AMP-binding_CS"/>
</dbReference>
<evidence type="ECO:0000313" key="5">
    <source>
        <dbReference type="EMBL" id="KMS77335.1"/>
    </source>
</evidence>
<sequence>MTEAKPAAEPRLDGLLSEAARRHGDRTAIRAGSAEPTFAELDAAATRWAAAVRRLVGTTDTVVALVSPLSPDFAAAFHGIVRSGNVVAPLNPLQRADELRHLLGVTRARLAVVTPPVRAELAAIRPSFPHLTEIVGLDEEWPWDEPPEDVPLGDVACLHFTSGTTGPAKAAVLTHRNLLVNAAQVAEAHRLGPESVVLNHLPKYHLMHLNSALYAAATQVLCTDPDPVEAVGTANRHRATHFYSIPMRLVRLAADERLPELSLRTARMIASGGSALPAPAAETLRSRLGVPVIQGYGLAEASPLTHSDGPDRPRPGSVGPPLRDTECRIVAPDTGAVLPPGEAGEVQVRGPQVMRGYLHDPAPVDAEGWLSTGDIGRLDEGGRLYLVDRIKDVFKCDNYLVSPSEVERALRAHPDVADCAVFDHPDPVGGAVCAAFLVAAETAQDVPGAFARRVLAEVNARLPYYQHIRLADVVDAVPRSANGKLQRRSLRDAFIRRRASAPPRHGGTAVSGTGQSAPEVSRQVVAITKFTVKGDAAEFEQAFREHAEFMRARPGFQRAQMVRSARTPEVYINLGWWRDAPSYLAVLESGEFRGHLGRFAELADVEPQMGPVLFGLDPEQP</sequence>
<dbReference type="PANTHER" id="PTHR24096">
    <property type="entry name" value="LONG-CHAIN-FATTY-ACID--COA LIGASE"/>
    <property type="match status" value="1"/>
</dbReference>
<reference evidence="5 6" key="1">
    <citation type="submission" date="2015-06" db="EMBL/GenBank/DDBJ databases">
        <authorList>
            <person name="Ju K.-S."/>
            <person name="Doroghazi J.R."/>
            <person name="Metcalf W.W."/>
        </authorList>
    </citation>
    <scope>NUCLEOTIDE SEQUENCE [LARGE SCALE GENOMIC DNA]</scope>
    <source>
        <strain evidence="5 6">NRRL 3414</strain>
    </source>
</reference>
<dbReference type="Gene3D" id="3.30.300.30">
    <property type="match status" value="1"/>
</dbReference>
<dbReference type="AlphaFoldDB" id="A0A0J8CH54"/>
<dbReference type="Pfam" id="PF13193">
    <property type="entry name" value="AMP-binding_C"/>
    <property type="match status" value="1"/>
</dbReference>
<name>A0A0J8CH54_STRVR</name>
<dbReference type="Pfam" id="PF03992">
    <property type="entry name" value="ABM"/>
    <property type="match status" value="1"/>
</dbReference>
<evidence type="ECO:0000259" key="4">
    <source>
        <dbReference type="PROSITE" id="PS51725"/>
    </source>
</evidence>
<evidence type="ECO:0000313" key="6">
    <source>
        <dbReference type="Proteomes" id="UP000037432"/>
    </source>
</evidence>
<dbReference type="Proteomes" id="UP000037432">
    <property type="component" value="Unassembled WGS sequence"/>
</dbReference>
<dbReference type="PROSITE" id="PS51725">
    <property type="entry name" value="ABM"/>
    <property type="match status" value="1"/>
</dbReference>
<dbReference type="Gene3D" id="3.30.70.100">
    <property type="match status" value="1"/>
</dbReference>
<evidence type="ECO:0000256" key="2">
    <source>
        <dbReference type="ARBA" id="ARBA00022598"/>
    </source>
</evidence>
<dbReference type="PROSITE" id="PS00455">
    <property type="entry name" value="AMP_BINDING"/>
    <property type="match status" value="1"/>
</dbReference>
<dbReference type="Pfam" id="PF00501">
    <property type="entry name" value="AMP-binding"/>
    <property type="match status" value="1"/>
</dbReference>
<comment type="similarity">
    <text evidence="1">Belongs to the ATP-dependent AMP-binding enzyme family.</text>
</comment>
<feature type="region of interest" description="Disordered" evidence="3">
    <location>
        <begin position="301"/>
        <end position="323"/>
    </location>
</feature>
<dbReference type="InterPro" id="IPR045851">
    <property type="entry name" value="AMP-bd_C_sf"/>
</dbReference>
<dbReference type="InterPro" id="IPR042099">
    <property type="entry name" value="ANL_N_sf"/>
</dbReference>